<dbReference type="InterPro" id="IPR015421">
    <property type="entry name" value="PyrdxlP-dep_Trfase_major"/>
</dbReference>
<dbReference type="Gene3D" id="3.40.640.10">
    <property type="entry name" value="Type I PLP-dependent aspartate aminotransferase-like (Major domain)"/>
    <property type="match status" value="1"/>
</dbReference>
<dbReference type="PANTHER" id="PTHR43797:SF2">
    <property type="entry name" value="HOMOCYSTEINE_CYSTEINE SYNTHASE"/>
    <property type="match status" value="1"/>
</dbReference>
<dbReference type="InterPro" id="IPR054542">
    <property type="entry name" value="Cys_met_metab_PP"/>
</dbReference>
<dbReference type="CDD" id="cd00614">
    <property type="entry name" value="CGS_like"/>
    <property type="match status" value="1"/>
</dbReference>
<evidence type="ECO:0000256" key="1">
    <source>
        <dbReference type="ARBA" id="ARBA00001933"/>
    </source>
</evidence>
<dbReference type="GO" id="GO:0019346">
    <property type="term" value="P:transsulfuration"/>
    <property type="evidence" value="ECO:0007669"/>
    <property type="project" value="InterPro"/>
</dbReference>
<keyword evidence="7" id="KW-1185">Reference proteome</keyword>
<dbReference type="GO" id="GO:0071269">
    <property type="term" value="P:L-homocysteine biosynthetic process"/>
    <property type="evidence" value="ECO:0007669"/>
    <property type="project" value="TreeGrafter"/>
</dbReference>
<dbReference type="InterPro" id="IPR000277">
    <property type="entry name" value="Cys/Met-Metab_PyrdxlP-dep_enz"/>
</dbReference>
<evidence type="ECO:0000256" key="2">
    <source>
        <dbReference type="ARBA" id="ARBA00009077"/>
    </source>
</evidence>
<evidence type="ECO:0000256" key="5">
    <source>
        <dbReference type="SAM" id="Coils"/>
    </source>
</evidence>
<dbReference type="InterPro" id="IPR015424">
    <property type="entry name" value="PyrdxlP-dep_Trfase"/>
</dbReference>
<dbReference type="InterPro" id="IPR015422">
    <property type="entry name" value="PyrdxlP-dep_Trfase_small"/>
</dbReference>
<dbReference type="Proteomes" id="UP001221142">
    <property type="component" value="Unassembled WGS sequence"/>
</dbReference>
<comment type="similarity">
    <text evidence="2">Belongs to the trans-sulfuration enzymes family.</text>
</comment>
<comment type="caution">
    <text evidence="6">The sequence shown here is derived from an EMBL/GenBank/DDBJ whole genome shotgun (WGS) entry which is preliminary data.</text>
</comment>
<protein>
    <submittedName>
        <fullName evidence="6">Cys/Met metabolism PLP-dependent enzyme-domain-containing protein</fullName>
    </submittedName>
</protein>
<dbReference type="AlphaFoldDB" id="A0AAD7B2V9"/>
<comment type="cofactor">
    <cofactor evidence="1">
        <name>pyridoxal 5'-phosphate</name>
        <dbReference type="ChEBI" id="CHEBI:597326"/>
    </cofactor>
</comment>
<gene>
    <name evidence="6" type="ORF">FB45DRAFT_1010694</name>
</gene>
<name>A0AAD7B2V9_9AGAR</name>
<dbReference type="GO" id="GO:0005737">
    <property type="term" value="C:cytoplasm"/>
    <property type="evidence" value="ECO:0007669"/>
    <property type="project" value="TreeGrafter"/>
</dbReference>
<dbReference type="NCBIfam" id="TIGR01326">
    <property type="entry name" value="OAH_OAS_sulfhy"/>
    <property type="match status" value="1"/>
</dbReference>
<dbReference type="Gene3D" id="3.90.1150.10">
    <property type="entry name" value="Aspartate Aminotransferase, domain 1"/>
    <property type="match status" value="1"/>
</dbReference>
<dbReference type="SUPFAM" id="SSF53383">
    <property type="entry name" value="PLP-dependent transferases"/>
    <property type="match status" value="1"/>
</dbReference>
<dbReference type="PANTHER" id="PTHR43797">
    <property type="entry name" value="HOMOCYSTEINE/CYSTEINE SYNTHASE"/>
    <property type="match status" value="1"/>
</dbReference>
<dbReference type="Gene3D" id="1.20.1280.50">
    <property type="match status" value="1"/>
</dbReference>
<proteinExistence type="inferred from homology"/>
<reference evidence="6" key="1">
    <citation type="submission" date="2023-03" db="EMBL/GenBank/DDBJ databases">
        <title>Massive genome expansion in bonnet fungi (Mycena s.s.) driven by repeated elements and novel gene families across ecological guilds.</title>
        <authorList>
            <consortium name="Lawrence Berkeley National Laboratory"/>
            <person name="Harder C.B."/>
            <person name="Miyauchi S."/>
            <person name="Viragh M."/>
            <person name="Kuo A."/>
            <person name="Thoen E."/>
            <person name="Andreopoulos B."/>
            <person name="Lu D."/>
            <person name="Skrede I."/>
            <person name="Drula E."/>
            <person name="Henrissat B."/>
            <person name="Morin E."/>
            <person name="Kohler A."/>
            <person name="Barry K."/>
            <person name="LaButti K."/>
            <person name="Morin E."/>
            <person name="Salamov A."/>
            <person name="Lipzen A."/>
            <person name="Mereny Z."/>
            <person name="Hegedus B."/>
            <person name="Baldrian P."/>
            <person name="Stursova M."/>
            <person name="Weitz H."/>
            <person name="Taylor A."/>
            <person name="Grigoriev I.V."/>
            <person name="Nagy L.G."/>
            <person name="Martin F."/>
            <person name="Kauserud H."/>
        </authorList>
    </citation>
    <scope>NUCLEOTIDE SEQUENCE</scope>
    <source>
        <strain evidence="6">9284</strain>
    </source>
</reference>
<accession>A0AAD7B2V9</accession>
<keyword evidence="3" id="KW-0808">Transferase</keyword>
<dbReference type="InterPro" id="IPR006235">
    <property type="entry name" value="OAc-hSer/O-AcSer_sulfhydrylase"/>
</dbReference>
<evidence type="ECO:0000256" key="4">
    <source>
        <dbReference type="ARBA" id="ARBA00022898"/>
    </source>
</evidence>
<evidence type="ECO:0000256" key="3">
    <source>
        <dbReference type="ARBA" id="ARBA00022679"/>
    </source>
</evidence>
<dbReference type="PROSITE" id="PS00868">
    <property type="entry name" value="CYS_MET_METAB_PP"/>
    <property type="match status" value="1"/>
</dbReference>
<keyword evidence="4" id="KW-0663">Pyridoxal phosphate</keyword>
<dbReference type="Pfam" id="PF01053">
    <property type="entry name" value="Cys_Met_Meta_PP"/>
    <property type="match status" value="1"/>
</dbReference>
<keyword evidence="5" id="KW-0175">Coiled coil</keyword>
<organism evidence="6 7">
    <name type="scientific">Roridomyces roridus</name>
    <dbReference type="NCBI Taxonomy" id="1738132"/>
    <lineage>
        <taxon>Eukaryota</taxon>
        <taxon>Fungi</taxon>
        <taxon>Dikarya</taxon>
        <taxon>Basidiomycota</taxon>
        <taxon>Agaricomycotina</taxon>
        <taxon>Agaricomycetes</taxon>
        <taxon>Agaricomycetidae</taxon>
        <taxon>Agaricales</taxon>
        <taxon>Marasmiineae</taxon>
        <taxon>Mycenaceae</taxon>
        <taxon>Roridomyces</taxon>
    </lineage>
</organism>
<dbReference type="GO" id="GO:0006535">
    <property type="term" value="P:cysteine biosynthetic process from serine"/>
    <property type="evidence" value="ECO:0007669"/>
    <property type="project" value="TreeGrafter"/>
</dbReference>
<dbReference type="EMBL" id="JARKIF010000042">
    <property type="protein sequence ID" value="KAJ7609098.1"/>
    <property type="molecule type" value="Genomic_DNA"/>
</dbReference>
<dbReference type="GO" id="GO:0003961">
    <property type="term" value="F:O-acetylhomoserine aminocarboxypropyltransferase activity"/>
    <property type="evidence" value="ECO:0007669"/>
    <property type="project" value="TreeGrafter"/>
</dbReference>
<feature type="coiled-coil region" evidence="5">
    <location>
        <begin position="704"/>
        <end position="738"/>
    </location>
</feature>
<sequence>MAPPKPFYREPDFETLQLHAGQTPDPATNARAVPIHATTSFVFDSVEHAQKLNALQAPGHLYSRVSNPTVQVFEKRIAALEGGLAAVATASGQAATLLTISSLASTGDNIVASSRLYGGVRLRLLEKTSCSFSQTYNQFKVTFKRYGIDTKFVRSTDPADYASAIDGKTKAIFVESIANSDTVLADIAGLAKVAHDHGIPLVVDNTLGMGGYLVRPISLGADIVVHSATKWISGHGTTMAGIIVDSGRFDWRKSDKFPMITKPSAAYGNAPIAEAFYPVGFAVQVRLEVQFCLFHRTSLTPLQNLRDLGPCLSPHSAFMALLGAETLSLRAQRHCDNALALAKFLEAHPKVLSVSYLGLPSHPSHQLALKTLSRPNAFGGMLTFRVVGGFDKLKKVINNLKLASHLANLGDAKTLVIAPFVTIQAQLTAEERELTGITEDTIRYSVGIESIADIIADLEGAFKVAYGPDTSARLALLRTQELCILSDHVVCPASKGAEAGQDTRVVFLREGAVRVAPWPRMRTSGRVGVPEECANKEARAAPWVVLRMSMSVDGPKESLMSKIGGRESKRELTRRLKCAMLRYPPARQEQEPNYATKGSAPLELWGPGKRRARSRRLRRFWGFGMVLRGSGAPMPWRARILEARERSWRMESRCPTCGASTNSGSETLDLSVTAEPRTIARYLQLMDTNEPPAAAELAYTRAVVSNTAAQLAGLDQEIARLKTRLMQLEEERSVLAISHQRSIPIISTLRRMPSEILSEIFLLAQPSPVEPAGLPSKESPHFPWRFSHVSRRWREIALSTPSLWSLVYVSSRRKVDPLAMIQAQVQRARSLKIHFYASDTQDSTAQIRLFEFLSEHSVRWEEFVVRLIAGLVPLMAKLRGRLPSLRRLSIQWHNAESQIGVDSLKCFETASSLEDVALHSNIGYIPIPFPAHQLTSYRVEGPFELHQRVLKMASNIIEAKVIIACDPEDSWPDSSDQVIDMPRLRRLHVSSAEVLDYLRAPVLAEIVTSQDDDESPLDRLDAFFQRSSCTPRRLGLAGSPTANTTQEILRKYPFINALGFIFSNTGVEVADAQLEMLGNAPLVSPQLTEIFFGSVSIQIL</sequence>
<evidence type="ECO:0000313" key="6">
    <source>
        <dbReference type="EMBL" id="KAJ7609098.1"/>
    </source>
</evidence>
<dbReference type="GO" id="GO:0030170">
    <property type="term" value="F:pyridoxal phosphate binding"/>
    <property type="evidence" value="ECO:0007669"/>
    <property type="project" value="InterPro"/>
</dbReference>
<dbReference type="FunFam" id="3.40.640.10:FF:000035">
    <property type="entry name" value="O-succinylhomoserine sulfhydrylase"/>
    <property type="match status" value="1"/>
</dbReference>
<dbReference type="GO" id="GO:0004124">
    <property type="term" value="F:cysteine synthase activity"/>
    <property type="evidence" value="ECO:0007669"/>
    <property type="project" value="TreeGrafter"/>
</dbReference>
<evidence type="ECO:0000313" key="7">
    <source>
        <dbReference type="Proteomes" id="UP001221142"/>
    </source>
</evidence>